<dbReference type="EMBL" id="JBIAZU010000009">
    <property type="protein sequence ID" value="MFF5296790.1"/>
    <property type="molecule type" value="Genomic_DNA"/>
</dbReference>
<protein>
    <submittedName>
        <fullName evidence="1">Uncharacterized protein</fullName>
    </submittedName>
</protein>
<gene>
    <name evidence="1" type="ORF">ACFY35_45790</name>
</gene>
<name>A0ABW6WW14_9ACTN</name>
<evidence type="ECO:0000313" key="2">
    <source>
        <dbReference type="Proteomes" id="UP001602245"/>
    </source>
</evidence>
<evidence type="ECO:0000313" key="1">
    <source>
        <dbReference type="EMBL" id="MFF5296790.1"/>
    </source>
</evidence>
<comment type="caution">
    <text evidence="1">The sequence shown here is derived from an EMBL/GenBank/DDBJ whole genome shotgun (WGS) entry which is preliminary data.</text>
</comment>
<accession>A0ABW6WW14</accession>
<dbReference type="Proteomes" id="UP001602245">
    <property type="component" value="Unassembled WGS sequence"/>
</dbReference>
<dbReference type="RefSeq" id="WP_157296645.1">
    <property type="nucleotide sequence ID" value="NZ_JBIAZU010000009.1"/>
</dbReference>
<keyword evidence="2" id="KW-1185">Reference proteome</keyword>
<sequence>MLTTAVKRPSTLRPRQILLHRFSSTRSLQAVVVARALQRERRRAAAERDAAIYAAEADGHDDLDDLAGWAGSQPIDLD</sequence>
<proteinExistence type="predicted"/>
<reference evidence="1 2" key="1">
    <citation type="submission" date="2024-10" db="EMBL/GenBank/DDBJ databases">
        <title>The Natural Products Discovery Center: Release of the First 8490 Sequenced Strains for Exploring Actinobacteria Biosynthetic Diversity.</title>
        <authorList>
            <person name="Kalkreuter E."/>
            <person name="Kautsar S.A."/>
            <person name="Yang D."/>
            <person name="Bader C.D."/>
            <person name="Teijaro C.N."/>
            <person name="Fluegel L."/>
            <person name="Davis C.M."/>
            <person name="Simpson J.R."/>
            <person name="Lauterbach L."/>
            <person name="Steele A.D."/>
            <person name="Gui C."/>
            <person name="Meng S."/>
            <person name="Li G."/>
            <person name="Viehrig K."/>
            <person name="Ye F."/>
            <person name="Su P."/>
            <person name="Kiefer A.F."/>
            <person name="Nichols A."/>
            <person name="Cepeda A.J."/>
            <person name="Yan W."/>
            <person name="Fan B."/>
            <person name="Jiang Y."/>
            <person name="Adhikari A."/>
            <person name="Zheng C.-J."/>
            <person name="Schuster L."/>
            <person name="Cowan T.M."/>
            <person name="Smanski M.J."/>
            <person name="Chevrette M.G."/>
            <person name="De Carvalho L.P.S."/>
            <person name="Shen B."/>
        </authorList>
    </citation>
    <scope>NUCLEOTIDE SEQUENCE [LARGE SCALE GENOMIC DNA]</scope>
    <source>
        <strain evidence="1 2">NPDC000087</strain>
    </source>
</reference>
<organism evidence="1 2">
    <name type="scientific">Paractinoplanes globisporus</name>
    <dbReference type="NCBI Taxonomy" id="113565"/>
    <lineage>
        <taxon>Bacteria</taxon>
        <taxon>Bacillati</taxon>
        <taxon>Actinomycetota</taxon>
        <taxon>Actinomycetes</taxon>
        <taxon>Micromonosporales</taxon>
        <taxon>Micromonosporaceae</taxon>
        <taxon>Paractinoplanes</taxon>
    </lineage>
</organism>